<dbReference type="OrthoDB" id="9852408at2"/>
<dbReference type="EMBL" id="FPBO01000004">
    <property type="protein sequence ID" value="SFU53687.1"/>
    <property type="molecule type" value="Genomic_DNA"/>
</dbReference>
<reference evidence="2" key="1">
    <citation type="submission" date="2016-10" db="EMBL/GenBank/DDBJ databases">
        <authorList>
            <person name="Varghese N."/>
            <person name="Submissions S."/>
        </authorList>
    </citation>
    <scope>NUCLEOTIDE SEQUENCE [LARGE SCALE GENOMIC DNA]</scope>
    <source>
        <strain evidence="2">CGMCC 1.11014</strain>
    </source>
</reference>
<keyword evidence="2" id="KW-1185">Reference proteome</keyword>
<dbReference type="AlphaFoldDB" id="A0A1I7GZ20"/>
<protein>
    <submittedName>
        <fullName evidence="1">Uncharacterized protein</fullName>
    </submittedName>
</protein>
<gene>
    <name evidence="1" type="ORF">SAMN05216552_1004208</name>
</gene>
<evidence type="ECO:0000313" key="1">
    <source>
        <dbReference type="EMBL" id="SFU53687.1"/>
    </source>
</evidence>
<proteinExistence type="predicted"/>
<sequence length="95" mass="11115">MEQQDLTDHFHIYVRTASGERLSWTETTASDLSMADEAYLDLLTRPDFEGSPFTLVAAFKEHVFCVYDFEENMAQINQLRRNAGRTDWLRTRSLH</sequence>
<name>A0A1I7GZ20_9BURK</name>
<accession>A0A1I7GZ20</accession>
<dbReference type="RefSeq" id="WP_143132995.1">
    <property type="nucleotide sequence ID" value="NZ_FPBO01000004.1"/>
</dbReference>
<dbReference type="Proteomes" id="UP000199391">
    <property type="component" value="Unassembled WGS sequence"/>
</dbReference>
<organism evidence="1 2">
    <name type="scientific">Pseudoduganella namucuonensis</name>
    <dbReference type="NCBI Taxonomy" id="1035707"/>
    <lineage>
        <taxon>Bacteria</taxon>
        <taxon>Pseudomonadati</taxon>
        <taxon>Pseudomonadota</taxon>
        <taxon>Betaproteobacteria</taxon>
        <taxon>Burkholderiales</taxon>
        <taxon>Oxalobacteraceae</taxon>
        <taxon>Telluria group</taxon>
        <taxon>Pseudoduganella</taxon>
    </lineage>
</organism>
<evidence type="ECO:0000313" key="2">
    <source>
        <dbReference type="Proteomes" id="UP000199391"/>
    </source>
</evidence>